<dbReference type="InterPro" id="IPR036097">
    <property type="entry name" value="HisK_dim/P_sf"/>
</dbReference>
<dbReference type="InterPro" id="IPR000700">
    <property type="entry name" value="PAS-assoc_C"/>
</dbReference>
<dbReference type="SUPFAM" id="SSF47384">
    <property type="entry name" value="Homodimeric domain of signal transducing histidine kinase"/>
    <property type="match status" value="1"/>
</dbReference>
<proteinExistence type="predicted"/>
<dbReference type="InterPro" id="IPR036890">
    <property type="entry name" value="HATPase_C_sf"/>
</dbReference>
<dbReference type="SMART" id="SM00388">
    <property type="entry name" value="HisKA"/>
    <property type="match status" value="1"/>
</dbReference>
<dbReference type="FunFam" id="1.10.287.130:FF:000001">
    <property type="entry name" value="Two-component sensor histidine kinase"/>
    <property type="match status" value="1"/>
</dbReference>
<dbReference type="EMBL" id="CP041186">
    <property type="protein sequence ID" value="QDG51949.1"/>
    <property type="molecule type" value="Genomic_DNA"/>
</dbReference>
<dbReference type="InterPro" id="IPR035965">
    <property type="entry name" value="PAS-like_dom_sf"/>
</dbReference>
<dbReference type="OrthoDB" id="9770955at2"/>
<dbReference type="PROSITE" id="PS50112">
    <property type="entry name" value="PAS"/>
    <property type="match status" value="1"/>
</dbReference>
<dbReference type="EC" id="2.7.13.3" evidence="2"/>
<dbReference type="PROSITE" id="PS50113">
    <property type="entry name" value="PAC"/>
    <property type="match status" value="1"/>
</dbReference>
<feature type="domain" description="PAS" evidence="10">
    <location>
        <begin position="32"/>
        <end position="75"/>
    </location>
</feature>
<dbReference type="Gene3D" id="1.10.287.130">
    <property type="match status" value="1"/>
</dbReference>
<dbReference type="InterPro" id="IPR005467">
    <property type="entry name" value="His_kinase_dom"/>
</dbReference>
<dbReference type="Pfam" id="PF13426">
    <property type="entry name" value="PAS_9"/>
    <property type="match status" value="1"/>
</dbReference>
<dbReference type="CDD" id="cd00082">
    <property type="entry name" value="HisKA"/>
    <property type="match status" value="1"/>
</dbReference>
<gene>
    <name evidence="12" type="ORF">FIV42_14740</name>
</gene>
<evidence type="ECO:0000256" key="6">
    <source>
        <dbReference type="ARBA" id="ARBA00023012"/>
    </source>
</evidence>
<evidence type="ECO:0000256" key="7">
    <source>
        <dbReference type="ARBA" id="ARBA00023136"/>
    </source>
</evidence>
<evidence type="ECO:0000313" key="12">
    <source>
        <dbReference type="EMBL" id="QDG51949.1"/>
    </source>
</evidence>
<dbReference type="Gene3D" id="3.30.450.20">
    <property type="entry name" value="PAS domain"/>
    <property type="match status" value="1"/>
</dbReference>
<dbReference type="Pfam" id="PF02518">
    <property type="entry name" value="HATPase_c"/>
    <property type="match status" value="1"/>
</dbReference>
<dbReference type="SUPFAM" id="SSF55874">
    <property type="entry name" value="ATPase domain of HSP90 chaperone/DNA topoisomerase II/histidine kinase"/>
    <property type="match status" value="1"/>
</dbReference>
<evidence type="ECO:0000256" key="2">
    <source>
        <dbReference type="ARBA" id="ARBA00012438"/>
    </source>
</evidence>
<evidence type="ECO:0000259" key="10">
    <source>
        <dbReference type="PROSITE" id="PS50112"/>
    </source>
</evidence>
<accession>A0A4Y6PV11</accession>
<dbReference type="InterPro" id="IPR003661">
    <property type="entry name" value="HisK_dim/P_dom"/>
</dbReference>
<evidence type="ECO:0000256" key="8">
    <source>
        <dbReference type="SAM" id="MobiDB-lite"/>
    </source>
</evidence>
<evidence type="ECO:0000256" key="5">
    <source>
        <dbReference type="ARBA" id="ARBA00022777"/>
    </source>
</evidence>
<feature type="region of interest" description="Disordered" evidence="8">
    <location>
        <begin position="1"/>
        <end position="24"/>
    </location>
</feature>
<name>A0A4Y6PV11_PERCE</name>
<dbReference type="PRINTS" id="PR00344">
    <property type="entry name" value="BCTRLSENSOR"/>
</dbReference>
<dbReference type="CDD" id="cd00130">
    <property type="entry name" value="PAS"/>
    <property type="match status" value="1"/>
</dbReference>
<keyword evidence="4" id="KW-0808">Transferase</keyword>
<dbReference type="SUPFAM" id="SSF55785">
    <property type="entry name" value="PYP-like sensor domain (PAS domain)"/>
    <property type="match status" value="1"/>
</dbReference>
<comment type="catalytic activity">
    <reaction evidence="1">
        <text>ATP + protein L-histidine = ADP + protein N-phospho-L-histidine.</text>
        <dbReference type="EC" id="2.7.13.3"/>
    </reaction>
</comment>
<dbReference type="GO" id="GO:0000155">
    <property type="term" value="F:phosphorelay sensor kinase activity"/>
    <property type="evidence" value="ECO:0007669"/>
    <property type="project" value="InterPro"/>
</dbReference>
<feature type="domain" description="PAC" evidence="11">
    <location>
        <begin position="106"/>
        <end position="156"/>
    </location>
</feature>
<evidence type="ECO:0000256" key="3">
    <source>
        <dbReference type="ARBA" id="ARBA00022553"/>
    </source>
</evidence>
<keyword evidence="6" id="KW-0902">Two-component regulatory system</keyword>
<keyword evidence="13" id="KW-1185">Reference proteome</keyword>
<keyword evidence="5" id="KW-0418">Kinase</keyword>
<keyword evidence="3" id="KW-0597">Phosphoprotein</keyword>
<dbReference type="PROSITE" id="PS50109">
    <property type="entry name" value="HIS_KIN"/>
    <property type="match status" value="1"/>
</dbReference>
<keyword evidence="7" id="KW-0472">Membrane</keyword>
<dbReference type="InterPro" id="IPR003594">
    <property type="entry name" value="HATPase_dom"/>
</dbReference>
<dbReference type="Pfam" id="PF00512">
    <property type="entry name" value="HisKA"/>
    <property type="match status" value="1"/>
</dbReference>
<evidence type="ECO:0000256" key="4">
    <source>
        <dbReference type="ARBA" id="ARBA00022679"/>
    </source>
</evidence>
<dbReference type="InterPro" id="IPR000014">
    <property type="entry name" value="PAS"/>
</dbReference>
<feature type="domain" description="Histidine kinase" evidence="9">
    <location>
        <begin position="160"/>
        <end position="379"/>
    </location>
</feature>
<dbReference type="PANTHER" id="PTHR43547">
    <property type="entry name" value="TWO-COMPONENT HISTIDINE KINASE"/>
    <property type="match status" value="1"/>
</dbReference>
<evidence type="ECO:0000259" key="9">
    <source>
        <dbReference type="PROSITE" id="PS50109"/>
    </source>
</evidence>
<dbReference type="PANTHER" id="PTHR43547:SF2">
    <property type="entry name" value="HYBRID SIGNAL TRANSDUCTION HISTIDINE KINASE C"/>
    <property type="match status" value="1"/>
</dbReference>
<dbReference type="InterPro" id="IPR004358">
    <property type="entry name" value="Sig_transdc_His_kin-like_C"/>
</dbReference>
<dbReference type="NCBIfam" id="TIGR00229">
    <property type="entry name" value="sensory_box"/>
    <property type="match status" value="1"/>
</dbReference>
<dbReference type="RefSeq" id="WP_141198427.1">
    <property type="nucleotide sequence ID" value="NZ_CP041186.1"/>
</dbReference>
<protein>
    <recommendedName>
        <fullName evidence="2">histidine kinase</fullName>
        <ecNumber evidence="2">2.7.13.3</ecNumber>
    </recommendedName>
</protein>
<evidence type="ECO:0000313" key="13">
    <source>
        <dbReference type="Proteomes" id="UP000315995"/>
    </source>
</evidence>
<organism evidence="12 13">
    <name type="scientific">Persicimonas caeni</name>
    <dbReference type="NCBI Taxonomy" id="2292766"/>
    <lineage>
        <taxon>Bacteria</taxon>
        <taxon>Deltaproteobacteria</taxon>
        <taxon>Bradymonadales</taxon>
        <taxon>Bradymonadaceae</taxon>
        <taxon>Persicimonas</taxon>
    </lineage>
</organism>
<dbReference type="Gene3D" id="3.30.565.10">
    <property type="entry name" value="Histidine kinase-like ATPase, C-terminal domain"/>
    <property type="match status" value="1"/>
</dbReference>
<dbReference type="AlphaFoldDB" id="A0A4Y6PV11"/>
<reference evidence="12 13" key="1">
    <citation type="submission" date="2019-06" db="EMBL/GenBank/DDBJ databases">
        <title>Persicimonas caeni gen. nov., sp. nov., a predatory bacterium isolated from solar saltern.</title>
        <authorList>
            <person name="Wang S."/>
        </authorList>
    </citation>
    <scope>NUCLEOTIDE SEQUENCE [LARGE SCALE GENOMIC DNA]</scope>
    <source>
        <strain evidence="12 13">YN101</strain>
    </source>
</reference>
<dbReference type="SMART" id="SM00387">
    <property type="entry name" value="HATPase_c"/>
    <property type="match status" value="1"/>
</dbReference>
<dbReference type="Proteomes" id="UP000315995">
    <property type="component" value="Chromosome"/>
</dbReference>
<accession>A0A5B8Y5V7</accession>
<evidence type="ECO:0000259" key="11">
    <source>
        <dbReference type="PROSITE" id="PS50113"/>
    </source>
</evidence>
<dbReference type="FunFam" id="3.30.565.10:FF:000006">
    <property type="entry name" value="Sensor histidine kinase WalK"/>
    <property type="match status" value="1"/>
</dbReference>
<sequence>MSKTPVDLDEVMSGGRNSTRKKLSLSQQINSQNQRLGRILEDSYNEIYMVDPRTMRFVWVNRGARVNLGYTVEELSHMTPADISEDTLEGIYERAKPLVYGEKRMLSFEGVHLRKDGSRYPVEIRLLRAASDADATVVAIVQDISERKRNERIKDEFISIVSHELRTPLTPIIGVLDLLESDPVVTEDEHVEQLVGVARRNALRLRRLIDQLLDYRDLSQGDASFDLRNLELGDVILASIHACRYLHQRYDFELNLQLASEELWVLADRGYMVQLMSILLSNAAKFSPVGAEVTVATETHDSHALISISDCGPGIPEEMRAHIFDQFVQADSTATRRYGGTGIGLSLAQLIVEQFDGRIFFECGEEAGTTFYVELPLCESAADLID</sequence>
<evidence type="ECO:0000256" key="1">
    <source>
        <dbReference type="ARBA" id="ARBA00000085"/>
    </source>
</evidence>